<comment type="caution">
    <text evidence="2">The sequence shown here is derived from an EMBL/GenBank/DDBJ whole genome shotgun (WGS) entry which is preliminary data.</text>
</comment>
<dbReference type="Proteomes" id="UP000548867">
    <property type="component" value="Unassembled WGS sequence"/>
</dbReference>
<evidence type="ECO:0000313" key="3">
    <source>
        <dbReference type="Proteomes" id="UP000548867"/>
    </source>
</evidence>
<name>A0A7W6CD33_9SPHN</name>
<dbReference type="Pfam" id="PF00814">
    <property type="entry name" value="TsaD"/>
    <property type="match status" value="1"/>
</dbReference>
<dbReference type="EMBL" id="JACIDX010000001">
    <property type="protein sequence ID" value="MBB3953205.1"/>
    <property type="molecule type" value="Genomic_DNA"/>
</dbReference>
<dbReference type="Gene3D" id="3.30.420.40">
    <property type="match status" value="2"/>
</dbReference>
<dbReference type="InterPro" id="IPR000905">
    <property type="entry name" value="Gcp-like_dom"/>
</dbReference>
<feature type="domain" description="Gcp-like" evidence="1">
    <location>
        <begin position="45"/>
        <end position="137"/>
    </location>
</feature>
<dbReference type="InterPro" id="IPR022496">
    <property type="entry name" value="T6A_TsaB"/>
</dbReference>
<organism evidence="2 3">
    <name type="scientific">Novosphingobium sediminicola</name>
    <dbReference type="NCBI Taxonomy" id="563162"/>
    <lineage>
        <taxon>Bacteria</taxon>
        <taxon>Pseudomonadati</taxon>
        <taxon>Pseudomonadota</taxon>
        <taxon>Alphaproteobacteria</taxon>
        <taxon>Sphingomonadales</taxon>
        <taxon>Sphingomonadaceae</taxon>
        <taxon>Novosphingobium</taxon>
    </lineage>
</organism>
<keyword evidence="3" id="KW-1185">Reference proteome</keyword>
<sequence>MSLPLSEPDPRSGRWLAIECTTEACSVALFQDGALVAGEYRQLGRGHAEALVPMIAALPERGRAGAVAVGRGPGSFTGLRIGLAAARALGLAWSAPVYGYPTLALIASMALERENGPVRVATTGGHGEWFTQSFDGKGIALDALLSQKPQDAMAHGETLIAGSQAEALIAGRQAAGGPEGLALALWPDARAVAGLNPAHFSADLSPLYGRAPDARLPGGRLPDAPATSAA</sequence>
<proteinExistence type="predicted"/>
<dbReference type="NCBIfam" id="TIGR03725">
    <property type="entry name" value="T6A_YeaZ"/>
    <property type="match status" value="1"/>
</dbReference>
<gene>
    <name evidence="2" type="ORF">GGR38_000117</name>
</gene>
<dbReference type="GO" id="GO:0002949">
    <property type="term" value="P:tRNA threonylcarbamoyladenosine modification"/>
    <property type="evidence" value="ECO:0007669"/>
    <property type="project" value="InterPro"/>
</dbReference>
<dbReference type="InterPro" id="IPR043129">
    <property type="entry name" value="ATPase_NBD"/>
</dbReference>
<dbReference type="RefSeq" id="WP_343058936.1">
    <property type="nucleotide sequence ID" value="NZ_JACIDX010000001.1"/>
</dbReference>
<reference evidence="2 3" key="1">
    <citation type="submission" date="2020-08" db="EMBL/GenBank/DDBJ databases">
        <title>Genomic Encyclopedia of Type Strains, Phase IV (KMG-IV): sequencing the most valuable type-strain genomes for metagenomic binning, comparative biology and taxonomic classification.</title>
        <authorList>
            <person name="Goeker M."/>
        </authorList>
    </citation>
    <scope>NUCLEOTIDE SEQUENCE [LARGE SCALE GENOMIC DNA]</scope>
    <source>
        <strain evidence="2 3">DSM 27057</strain>
    </source>
</reference>
<evidence type="ECO:0000313" key="2">
    <source>
        <dbReference type="EMBL" id="MBB3953205.1"/>
    </source>
</evidence>
<protein>
    <submittedName>
        <fullName evidence="2">tRNA threonylcarbamoyl adenosine modification protein YeaZ</fullName>
    </submittedName>
</protein>
<dbReference type="AlphaFoldDB" id="A0A7W6CD33"/>
<dbReference type="SUPFAM" id="SSF53067">
    <property type="entry name" value="Actin-like ATPase domain"/>
    <property type="match status" value="1"/>
</dbReference>
<accession>A0A7W6CD33</accession>
<evidence type="ECO:0000259" key="1">
    <source>
        <dbReference type="Pfam" id="PF00814"/>
    </source>
</evidence>